<comment type="similarity">
    <text evidence="1">Belongs to the APC10 family.</text>
</comment>
<evidence type="ECO:0000256" key="4">
    <source>
        <dbReference type="ARBA" id="ARBA00022786"/>
    </source>
</evidence>
<accession>A0A1G4JD06</accession>
<dbReference type="PROSITE" id="PS51284">
    <property type="entry name" value="DOC"/>
    <property type="match status" value="1"/>
</dbReference>
<dbReference type="GO" id="GO:0051301">
    <property type="term" value="P:cell division"/>
    <property type="evidence" value="ECO:0007669"/>
    <property type="project" value="UniProtKB-KW"/>
</dbReference>
<dbReference type="EMBL" id="LT598448">
    <property type="protein sequence ID" value="SCU88026.1"/>
    <property type="molecule type" value="Genomic_DNA"/>
</dbReference>
<evidence type="ECO:0000259" key="6">
    <source>
        <dbReference type="PROSITE" id="PS51284"/>
    </source>
</evidence>
<organism evidence="7 8">
    <name type="scientific">Lachancea nothofagi CBS 11611</name>
    <dbReference type="NCBI Taxonomy" id="1266666"/>
    <lineage>
        <taxon>Eukaryota</taxon>
        <taxon>Fungi</taxon>
        <taxon>Dikarya</taxon>
        <taxon>Ascomycota</taxon>
        <taxon>Saccharomycotina</taxon>
        <taxon>Saccharomycetes</taxon>
        <taxon>Saccharomycetales</taxon>
        <taxon>Saccharomycetaceae</taxon>
        <taxon>Lachancea</taxon>
    </lineage>
</organism>
<dbReference type="SMART" id="SM01337">
    <property type="entry name" value="APC10"/>
    <property type="match status" value="1"/>
</dbReference>
<gene>
    <name evidence="7" type="ORF">LANO_0D00848G</name>
</gene>
<evidence type="ECO:0000256" key="3">
    <source>
        <dbReference type="ARBA" id="ARBA00022776"/>
    </source>
</evidence>
<dbReference type="InterPro" id="IPR016901">
    <property type="entry name" value="APC10/Doc1"/>
</dbReference>
<dbReference type="GO" id="GO:0031145">
    <property type="term" value="P:anaphase-promoting complex-dependent catabolic process"/>
    <property type="evidence" value="ECO:0007669"/>
    <property type="project" value="InterPro"/>
</dbReference>
<evidence type="ECO:0000256" key="5">
    <source>
        <dbReference type="ARBA" id="ARBA00023306"/>
    </source>
</evidence>
<reference evidence="8" key="1">
    <citation type="submission" date="2016-03" db="EMBL/GenBank/DDBJ databases">
        <authorList>
            <person name="Devillers Hugo."/>
        </authorList>
    </citation>
    <scope>NUCLEOTIDE SEQUENCE [LARGE SCALE GENOMIC DNA]</scope>
</reference>
<keyword evidence="2" id="KW-0132">Cell division</keyword>
<dbReference type="OrthoDB" id="24948at2759"/>
<sequence length="260" mass="29565">MYKERMVHKNDMTALEQQIDTFLPSLDLRKASQFSKLSRHLVLDESNASNENLGVEYLCGSDESDDYDEEYTAEAYLARFGQGLQQLDLRNLINITNLAFWKASSQKDGNPISHALDDNAQNFWQSDGAQPHSIEASFSKRVEIVQLAFFLSLAIDESYTPQILKVYAGHSSSDSTLYKTLDVRNVNGWVVLTFADNRPQDKLLKCQYLRIDIPVNHENGKDTHLRGIRVYTPYLRTPIDGSRLLETFSLGHVLSEGTIR</sequence>
<dbReference type="Gene3D" id="2.60.120.260">
    <property type="entry name" value="Galactose-binding domain-like"/>
    <property type="match status" value="1"/>
</dbReference>
<evidence type="ECO:0000313" key="7">
    <source>
        <dbReference type="EMBL" id="SCU88026.1"/>
    </source>
</evidence>
<evidence type="ECO:0000313" key="8">
    <source>
        <dbReference type="Proteomes" id="UP000189911"/>
    </source>
</evidence>
<keyword evidence="4" id="KW-0833">Ubl conjugation pathway</keyword>
<dbReference type="Proteomes" id="UP000189911">
    <property type="component" value="Chromosome D"/>
</dbReference>
<feature type="domain" description="DOC" evidence="6">
    <location>
        <begin position="71"/>
        <end position="257"/>
    </location>
</feature>
<keyword evidence="8" id="KW-1185">Reference proteome</keyword>
<dbReference type="SUPFAM" id="SSF49785">
    <property type="entry name" value="Galactose-binding domain-like"/>
    <property type="match status" value="1"/>
</dbReference>
<dbReference type="Pfam" id="PF03256">
    <property type="entry name" value="ANAPC10"/>
    <property type="match status" value="1"/>
</dbReference>
<dbReference type="GO" id="GO:0005680">
    <property type="term" value="C:anaphase-promoting complex"/>
    <property type="evidence" value="ECO:0007669"/>
    <property type="project" value="InterPro"/>
</dbReference>
<dbReference type="GO" id="GO:0070979">
    <property type="term" value="P:protein K11-linked ubiquitination"/>
    <property type="evidence" value="ECO:0007669"/>
    <property type="project" value="TreeGrafter"/>
</dbReference>
<evidence type="ECO:0000256" key="2">
    <source>
        <dbReference type="ARBA" id="ARBA00022618"/>
    </source>
</evidence>
<evidence type="ECO:0000256" key="1">
    <source>
        <dbReference type="ARBA" id="ARBA00006762"/>
    </source>
</evidence>
<name>A0A1G4JD06_9SACH</name>
<dbReference type="PANTHER" id="PTHR12936:SF0">
    <property type="entry name" value="ANAPHASE-PROMOTING COMPLEX SUBUNIT 10"/>
    <property type="match status" value="1"/>
</dbReference>
<keyword evidence="3" id="KW-0498">Mitosis</keyword>
<dbReference type="AlphaFoldDB" id="A0A1G4JD06"/>
<keyword evidence="5" id="KW-0131">Cell cycle</keyword>
<proteinExistence type="inferred from homology"/>
<protein>
    <submittedName>
        <fullName evidence="7">LANO_0D00848g1_1</fullName>
    </submittedName>
</protein>
<dbReference type="InterPro" id="IPR004939">
    <property type="entry name" value="APC_su10/DOC_dom"/>
</dbReference>
<dbReference type="InterPro" id="IPR008979">
    <property type="entry name" value="Galactose-bd-like_sf"/>
</dbReference>
<dbReference type="PANTHER" id="PTHR12936">
    <property type="entry name" value="ANAPHASE-PROMOTING COMPLEX 10"/>
    <property type="match status" value="1"/>
</dbReference>
<dbReference type="CDD" id="cd08366">
    <property type="entry name" value="APC10"/>
    <property type="match status" value="1"/>
</dbReference>